<keyword evidence="3" id="KW-0677">Repeat</keyword>
<keyword evidence="6" id="KW-1185">Reference proteome</keyword>
<dbReference type="OrthoDB" id="9815900at2"/>
<protein>
    <recommendedName>
        <fullName evidence="2">Tetratricopeptide repeat protein 38</fullName>
    </recommendedName>
</protein>
<dbReference type="Gene3D" id="1.25.40.10">
    <property type="entry name" value="Tetratricopeptide repeat domain"/>
    <property type="match status" value="1"/>
</dbReference>
<dbReference type="RefSeq" id="WP_013654886.1">
    <property type="nucleotide sequence ID" value="NC_015259.1"/>
</dbReference>
<dbReference type="PATRIC" id="fig|991905.3.peg.4301"/>
<dbReference type="EMBL" id="CP002568">
    <property type="protein sequence ID" value="ADZ72588.1"/>
    <property type="molecule type" value="Genomic_DNA"/>
</dbReference>
<comment type="similarity">
    <text evidence="1">Belongs to the TTC38 family.</text>
</comment>
<sequence>MRLSDQFGYDVTLADREALASWNAAVTAFLAHGRTTPVHLADALARAPDFALGHAARGLFLLLLARRELVAPAREALRSAERAQQARPVTRREVAVTAALRDWLDGWPSAAADRLDRALAEAPTDAFLLKLVHAIRFLIGDARGMRASIEAVLPAYREGHPAFGYVLGCHAFALEETGDHDRAERAGRRGLGLAPDDAWGLHAVAHVHDMTGRAEDGIRWLEAHPHGWAHCNNFGYHVWWHLALLHLDRGDTGKALELYDMEIRRERTDDFRDIANAVSLLVRLELAGVDAGTRWEDLAQLSDRRAEDGCSVFADLHYLMALQAGGRRPGAERLIAGLARRAAETEGDMARAAARAGLPTALALEQYRKGNYASAYFGLLSVREALPAIGGSHAQRDVFERLTVEAALRAGLAHEAEDLLADRTRRRGGLDGFAECRLEICARMRRAALVMQDERLRAGPG</sequence>
<name>F2J6V5_POLGS</name>
<evidence type="ECO:0000313" key="5">
    <source>
        <dbReference type="EMBL" id="ADZ72588.1"/>
    </source>
</evidence>
<evidence type="ECO:0000256" key="1">
    <source>
        <dbReference type="ARBA" id="ARBA00005857"/>
    </source>
</evidence>
<dbReference type="eggNOG" id="COG0457">
    <property type="taxonomic scope" value="Bacteria"/>
</dbReference>
<dbReference type="STRING" id="991905.SL003B_4171"/>
<dbReference type="CDD" id="cd05804">
    <property type="entry name" value="StaR_like"/>
    <property type="match status" value="1"/>
</dbReference>
<proteinExistence type="inferred from homology"/>
<gene>
    <name evidence="5" type="ordered locus">SL003B_4171</name>
</gene>
<evidence type="ECO:0000256" key="4">
    <source>
        <dbReference type="ARBA" id="ARBA00022803"/>
    </source>
</evidence>
<evidence type="ECO:0000256" key="2">
    <source>
        <dbReference type="ARBA" id="ARBA00019992"/>
    </source>
</evidence>
<dbReference type="InterPro" id="IPR033891">
    <property type="entry name" value="TTC38"/>
</dbReference>
<evidence type="ECO:0000313" key="6">
    <source>
        <dbReference type="Proteomes" id="UP000008130"/>
    </source>
</evidence>
<organism evidence="5 6">
    <name type="scientific">Polymorphum gilvum (strain LMG 25793 / CGMCC 1.9160 / SL003B-26A1)</name>
    <dbReference type="NCBI Taxonomy" id="991905"/>
    <lineage>
        <taxon>Bacteria</taxon>
        <taxon>Pseudomonadati</taxon>
        <taxon>Pseudomonadota</taxon>
        <taxon>Alphaproteobacteria</taxon>
        <taxon>Rhodobacterales</taxon>
        <taxon>Paracoccaceae</taxon>
        <taxon>Polymorphum</taxon>
    </lineage>
</organism>
<evidence type="ECO:0000256" key="3">
    <source>
        <dbReference type="ARBA" id="ARBA00022737"/>
    </source>
</evidence>
<keyword evidence="4" id="KW-0802">TPR repeat</keyword>
<dbReference type="HOGENOM" id="CLU_029972_1_2_5"/>
<dbReference type="KEGG" id="pgv:SL003B_4171"/>
<dbReference type="SUPFAM" id="SSF48452">
    <property type="entry name" value="TPR-like"/>
    <property type="match status" value="1"/>
</dbReference>
<accession>F2J6V5</accession>
<dbReference type="Proteomes" id="UP000008130">
    <property type="component" value="Chromosome"/>
</dbReference>
<dbReference type="AlphaFoldDB" id="F2J6V5"/>
<dbReference type="InterPro" id="IPR011990">
    <property type="entry name" value="TPR-like_helical_dom_sf"/>
</dbReference>
<reference evidence="5 6" key="1">
    <citation type="journal article" date="2011" name="J. Bacteriol.">
        <title>Complete genome sequence of Polymorphum gilvum SL003B-26A1T, a crude oil-degrading bacterium from oil-polluted saline soil.</title>
        <authorList>
            <person name="Li S.G."/>
            <person name="Tang Y.Q."/>
            <person name="Nie Y."/>
            <person name="Cai M."/>
            <person name="Wu X.L."/>
        </authorList>
    </citation>
    <scope>NUCLEOTIDE SEQUENCE [LARGE SCALE GENOMIC DNA]</scope>
    <source>
        <strain evidence="6">LMG 25793 / CGMCC 1.9160 / SL003B-26A1</strain>
    </source>
</reference>
<dbReference type="PANTHER" id="PTHR16263">
    <property type="entry name" value="TETRATRICOPEPTIDE REPEAT PROTEIN 38"/>
    <property type="match status" value="1"/>
</dbReference>
<dbReference type="PANTHER" id="PTHR16263:SF4">
    <property type="entry name" value="TETRATRICOPEPTIDE REPEAT PROTEIN 38"/>
    <property type="match status" value="1"/>
</dbReference>